<organism evidence="1 2">
    <name type="scientific">Comamonas thiooxydans</name>
    <dbReference type="NCBI Taxonomy" id="363952"/>
    <lineage>
        <taxon>Bacteria</taxon>
        <taxon>Pseudomonadati</taxon>
        <taxon>Pseudomonadota</taxon>
        <taxon>Betaproteobacteria</taxon>
        <taxon>Burkholderiales</taxon>
        <taxon>Comamonadaceae</taxon>
        <taxon>Comamonas</taxon>
    </lineage>
</organism>
<evidence type="ECO:0000313" key="1">
    <source>
        <dbReference type="EMBL" id="KGG90840.1"/>
    </source>
</evidence>
<proteinExistence type="predicted"/>
<gene>
    <name evidence="1" type="ORF">P245_15430</name>
</gene>
<dbReference type="AlphaFoldDB" id="A0A0E3BFF1"/>
<name>A0A0E3BFF1_9BURK</name>
<reference evidence="1 2" key="1">
    <citation type="submission" date="2013-09" db="EMBL/GenBank/DDBJ databases">
        <title>High correlation between genotypes and phenotypes of environmental bacteria Comamonas testosteroni strains.</title>
        <authorList>
            <person name="Liu L."/>
            <person name="Zhu W."/>
            <person name="Xia X."/>
            <person name="Xu B."/>
            <person name="Luo M."/>
            <person name="Wang G."/>
        </authorList>
    </citation>
    <scope>NUCLEOTIDE SEQUENCE [LARGE SCALE GENOMIC DNA]</scope>
    <source>
        <strain evidence="1 2">JL14</strain>
    </source>
</reference>
<dbReference type="Proteomes" id="UP000029567">
    <property type="component" value="Unassembled WGS sequence"/>
</dbReference>
<accession>A0A0E3BFF1</accession>
<comment type="caution">
    <text evidence="1">The sequence shown here is derived from an EMBL/GenBank/DDBJ whole genome shotgun (WGS) entry which is preliminary data.</text>
</comment>
<sequence length="85" mass="9560">MAEKAYFYRSFDGMCWPAPSERLGEIEWRARYAAPTQPDLLMMASVLAAYQELIVMPAKKRDRIIKELRKGPGIVLAAAKEGTQG</sequence>
<dbReference type="EMBL" id="AWTN01000095">
    <property type="protein sequence ID" value="KGG90840.1"/>
    <property type="molecule type" value="Genomic_DNA"/>
</dbReference>
<protein>
    <submittedName>
        <fullName evidence="1">Uncharacterized protein</fullName>
    </submittedName>
</protein>
<evidence type="ECO:0000313" key="2">
    <source>
        <dbReference type="Proteomes" id="UP000029567"/>
    </source>
</evidence>